<evidence type="ECO:0000313" key="5">
    <source>
        <dbReference type="EMBL" id="MBT2188791.1"/>
    </source>
</evidence>
<dbReference type="Pfam" id="PF08220">
    <property type="entry name" value="HTH_DeoR"/>
    <property type="match status" value="1"/>
</dbReference>
<keyword evidence="3" id="KW-0804">Transcription</keyword>
<dbReference type="PANTHER" id="PTHR30363">
    <property type="entry name" value="HTH-TYPE TRANSCRIPTIONAL REGULATOR SRLR-RELATED"/>
    <property type="match status" value="1"/>
</dbReference>
<dbReference type="SMART" id="SM01134">
    <property type="entry name" value="DeoRC"/>
    <property type="match status" value="1"/>
</dbReference>
<dbReference type="PANTHER" id="PTHR30363:SF4">
    <property type="entry name" value="GLYCEROL-3-PHOSPHATE REGULON REPRESSOR"/>
    <property type="match status" value="1"/>
</dbReference>
<accession>A0A9X1ISP3</accession>
<dbReference type="InterPro" id="IPR037171">
    <property type="entry name" value="NagB/RpiA_transferase-like"/>
</dbReference>
<evidence type="ECO:0000256" key="1">
    <source>
        <dbReference type="ARBA" id="ARBA00022491"/>
    </source>
</evidence>
<dbReference type="PRINTS" id="PR00037">
    <property type="entry name" value="HTHLACR"/>
</dbReference>
<name>A0A9X1ISP3_9SPHN</name>
<comment type="caution">
    <text evidence="5">The sequence shown here is derived from an EMBL/GenBank/DDBJ whole genome shotgun (WGS) entry which is preliminary data.</text>
</comment>
<keyword evidence="1" id="KW-0678">Repressor</keyword>
<dbReference type="RefSeq" id="WP_214625035.1">
    <property type="nucleotide sequence ID" value="NZ_JAHGAW010000012.1"/>
</dbReference>
<dbReference type="Proteomes" id="UP001138757">
    <property type="component" value="Unassembled WGS sequence"/>
</dbReference>
<reference evidence="5" key="1">
    <citation type="submission" date="2021-05" db="EMBL/GenBank/DDBJ databases">
        <title>Genome of Sphingobium sp. strain.</title>
        <authorList>
            <person name="Fan R."/>
        </authorList>
    </citation>
    <scope>NUCLEOTIDE SEQUENCE</scope>
    <source>
        <strain evidence="5">H33</strain>
    </source>
</reference>
<feature type="domain" description="HTH deoR-type" evidence="4">
    <location>
        <begin position="5"/>
        <end position="60"/>
    </location>
</feature>
<organism evidence="5 6">
    <name type="scientific">Sphingobium nicotianae</name>
    <dbReference type="NCBI Taxonomy" id="2782607"/>
    <lineage>
        <taxon>Bacteria</taxon>
        <taxon>Pseudomonadati</taxon>
        <taxon>Pseudomonadota</taxon>
        <taxon>Alphaproteobacteria</taxon>
        <taxon>Sphingomonadales</taxon>
        <taxon>Sphingomonadaceae</taxon>
        <taxon>Sphingobium</taxon>
    </lineage>
</organism>
<dbReference type="Gene3D" id="1.10.10.10">
    <property type="entry name" value="Winged helix-like DNA-binding domain superfamily/Winged helix DNA-binding domain"/>
    <property type="match status" value="1"/>
</dbReference>
<dbReference type="SUPFAM" id="SSF100950">
    <property type="entry name" value="NagB/RpiA/CoA transferase-like"/>
    <property type="match status" value="1"/>
</dbReference>
<dbReference type="Gene3D" id="3.40.50.1360">
    <property type="match status" value="1"/>
</dbReference>
<dbReference type="GO" id="GO:0003677">
    <property type="term" value="F:DNA binding"/>
    <property type="evidence" value="ECO:0007669"/>
    <property type="project" value="UniProtKB-KW"/>
</dbReference>
<keyword evidence="6" id="KW-1185">Reference proteome</keyword>
<gene>
    <name evidence="5" type="ORF">KK488_17705</name>
</gene>
<dbReference type="InterPro" id="IPR014036">
    <property type="entry name" value="DeoR-like_C"/>
</dbReference>
<dbReference type="InterPro" id="IPR001034">
    <property type="entry name" value="DeoR_HTH"/>
</dbReference>
<keyword evidence="2" id="KW-0805">Transcription regulation</keyword>
<dbReference type="Pfam" id="PF00455">
    <property type="entry name" value="DeoRC"/>
    <property type="match status" value="1"/>
</dbReference>
<dbReference type="EMBL" id="JAHGAW010000012">
    <property type="protein sequence ID" value="MBT2188791.1"/>
    <property type="molecule type" value="Genomic_DNA"/>
</dbReference>
<evidence type="ECO:0000256" key="2">
    <source>
        <dbReference type="ARBA" id="ARBA00023015"/>
    </source>
</evidence>
<proteinExistence type="predicted"/>
<dbReference type="InterPro" id="IPR050313">
    <property type="entry name" value="Carb_Metab_HTH_regulators"/>
</dbReference>
<evidence type="ECO:0000313" key="6">
    <source>
        <dbReference type="Proteomes" id="UP001138757"/>
    </source>
</evidence>
<dbReference type="GO" id="GO:0003700">
    <property type="term" value="F:DNA-binding transcription factor activity"/>
    <property type="evidence" value="ECO:0007669"/>
    <property type="project" value="InterPro"/>
</dbReference>
<keyword evidence="5" id="KW-0238">DNA-binding</keyword>
<dbReference type="SUPFAM" id="SSF46785">
    <property type="entry name" value="Winged helix' DNA-binding domain"/>
    <property type="match status" value="1"/>
</dbReference>
<dbReference type="InterPro" id="IPR036390">
    <property type="entry name" value="WH_DNA-bd_sf"/>
</dbReference>
<evidence type="ECO:0000259" key="4">
    <source>
        <dbReference type="PROSITE" id="PS51000"/>
    </source>
</evidence>
<dbReference type="SMART" id="SM00420">
    <property type="entry name" value="HTH_DEOR"/>
    <property type="match status" value="1"/>
</dbReference>
<sequence length="256" mass="27938">MGISPVKRQRQIVEIARNVGKVTVDDLATRLSVTPQTIRKDLNELCARNLLSRVHGGALLGSGVENLEYEARRQLAEAEKRRIGEAAAALIPDGASLFINIGTTTEEVARQLAERSGFLVITNNLNVVDILGANPDIELIVVGGRLRHRDRATVGPSAVEFIKNFKVDFAIIGASAIDEDGSLLDFDFSEVQVSHAIMQNSRSVILVADQMKLGRKAPIRIGHLSQIDIFVTDYAGSPKFRRVCEESDVRVVTVSV</sequence>
<evidence type="ECO:0000256" key="3">
    <source>
        <dbReference type="ARBA" id="ARBA00023163"/>
    </source>
</evidence>
<protein>
    <submittedName>
        <fullName evidence="5">DeoR/GlpR family DNA-binding transcription regulator</fullName>
    </submittedName>
</protein>
<dbReference type="InterPro" id="IPR036388">
    <property type="entry name" value="WH-like_DNA-bd_sf"/>
</dbReference>
<dbReference type="PROSITE" id="PS51000">
    <property type="entry name" value="HTH_DEOR_2"/>
    <property type="match status" value="1"/>
</dbReference>
<dbReference type="AlphaFoldDB" id="A0A9X1ISP3"/>